<keyword evidence="16" id="KW-1185">Reference proteome</keyword>
<evidence type="ECO:0000259" key="13">
    <source>
        <dbReference type="Pfam" id="PF09011"/>
    </source>
</evidence>
<evidence type="ECO:0000256" key="11">
    <source>
        <dbReference type="ARBA" id="ARBA00023254"/>
    </source>
</evidence>
<evidence type="ECO:0000256" key="10">
    <source>
        <dbReference type="ARBA" id="ARBA00023242"/>
    </source>
</evidence>
<accession>A0A401S216</accession>
<dbReference type="GO" id="GO:0034587">
    <property type="term" value="P:piRNA processing"/>
    <property type="evidence" value="ECO:0007669"/>
    <property type="project" value="TreeGrafter"/>
</dbReference>
<dbReference type="GO" id="GO:0005634">
    <property type="term" value="C:nucleus"/>
    <property type="evidence" value="ECO:0007669"/>
    <property type="project" value="UniProtKB-SubCell"/>
</dbReference>
<dbReference type="AlphaFoldDB" id="A0A401S216"/>
<dbReference type="Pfam" id="PF13017">
    <property type="entry name" value="Maelstrom"/>
    <property type="match status" value="1"/>
</dbReference>
<dbReference type="Pfam" id="PF09011">
    <property type="entry name" value="HMG_box_2"/>
    <property type="match status" value="1"/>
</dbReference>
<keyword evidence="7" id="KW-0221">Differentiation</keyword>
<dbReference type="OrthoDB" id="24555at2759"/>
<dbReference type="GO" id="GO:0043565">
    <property type="term" value="F:sequence-specific DNA binding"/>
    <property type="evidence" value="ECO:0007669"/>
    <property type="project" value="TreeGrafter"/>
</dbReference>
<keyword evidence="11" id="KW-0469">Meiosis</keyword>
<evidence type="ECO:0000256" key="8">
    <source>
        <dbReference type="ARBA" id="ARBA00023125"/>
    </source>
</evidence>
<dbReference type="GO" id="GO:0043186">
    <property type="term" value="C:P granule"/>
    <property type="evidence" value="ECO:0007669"/>
    <property type="project" value="TreeGrafter"/>
</dbReference>
<dbReference type="InterPro" id="IPR039259">
    <property type="entry name" value="Protein_maelstrom"/>
</dbReference>
<dbReference type="InterPro" id="IPR024970">
    <property type="entry name" value="Maelstrom"/>
</dbReference>
<dbReference type="CDD" id="cd21992">
    <property type="entry name" value="HMG-box_MAEL"/>
    <property type="match status" value="1"/>
</dbReference>
<evidence type="ECO:0000259" key="14">
    <source>
        <dbReference type="Pfam" id="PF13017"/>
    </source>
</evidence>
<proteinExistence type="inferred from homology"/>
<dbReference type="Proteomes" id="UP000287033">
    <property type="component" value="Unassembled WGS sequence"/>
</dbReference>
<comment type="similarity">
    <text evidence="3">Belongs to the maelstrom family.</text>
</comment>
<comment type="subcellular location">
    <subcellularLocation>
        <location evidence="2">Cytoplasm</location>
    </subcellularLocation>
    <subcellularLocation>
        <location evidence="1">Nucleus</location>
    </subcellularLocation>
</comment>
<dbReference type="GO" id="GO:0007140">
    <property type="term" value="P:male meiotic nuclear division"/>
    <property type="evidence" value="ECO:0007669"/>
    <property type="project" value="TreeGrafter"/>
</dbReference>
<dbReference type="PANTHER" id="PTHR21358:SF4">
    <property type="entry name" value="PROTEIN MAELSTROM HOMOLOG"/>
    <property type="match status" value="1"/>
</dbReference>
<keyword evidence="10" id="KW-0539">Nucleus</keyword>
<evidence type="ECO:0000256" key="12">
    <source>
        <dbReference type="ARBA" id="ARBA00025698"/>
    </source>
</evidence>
<feature type="domain" description="Maelstrom" evidence="14">
    <location>
        <begin position="124"/>
        <end position="322"/>
    </location>
</feature>
<dbReference type="SUPFAM" id="SSF47095">
    <property type="entry name" value="HMG-box"/>
    <property type="match status" value="1"/>
</dbReference>
<evidence type="ECO:0000256" key="3">
    <source>
        <dbReference type="ARBA" id="ARBA00007057"/>
    </source>
</evidence>
<dbReference type="GO" id="GO:0060964">
    <property type="term" value="P:regulation of miRNA-mediated gene silencing"/>
    <property type="evidence" value="ECO:0007669"/>
    <property type="project" value="InterPro"/>
</dbReference>
<evidence type="ECO:0000256" key="2">
    <source>
        <dbReference type="ARBA" id="ARBA00004496"/>
    </source>
</evidence>
<comment type="caution">
    <text evidence="15">The sequence shown here is derived from an EMBL/GenBank/DDBJ whole genome shotgun (WGS) entry which is preliminary data.</text>
</comment>
<dbReference type="EMBL" id="BEZZ01000056">
    <property type="protein sequence ID" value="GCC24418.1"/>
    <property type="molecule type" value="Genomic_DNA"/>
</dbReference>
<dbReference type="OMA" id="KHEIFDH"/>
<comment type="function">
    <text evidence="12">Plays a central role during spermatogenesis by repressing transposable elements and preventing their mobilization, which is essential for the germline integrity. Acts via the piRNA metabolic process, which mediates the repression of transposable elements during meiosis by forming complexes composed of piRNAs and Piwi proteins and governs the methylation and subsequent repression of transposons. Its association with piP-bodies suggests a participation in the secondary piRNAs metabolic process. Required for the localization of germ-cell factors to the meiotic nuage.</text>
</comment>
<gene>
    <name evidence="15" type="ORF">chiPu_0002819</name>
</gene>
<dbReference type="GO" id="GO:0030154">
    <property type="term" value="P:cell differentiation"/>
    <property type="evidence" value="ECO:0007669"/>
    <property type="project" value="UniProtKB-KW"/>
</dbReference>
<dbReference type="InterPro" id="IPR009071">
    <property type="entry name" value="HMG_box_dom"/>
</dbReference>
<keyword evidence="6" id="KW-0963">Cytoplasm</keyword>
<dbReference type="InterPro" id="IPR036910">
    <property type="entry name" value="HMG_box_dom_sf"/>
</dbReference>
<evidence type="ECO:0000256" key="5">
    <source>
        <dbReference type="ARBA" id="ARBA00022473"/>
    </source>
</evidence>
<evidence type="ECO:0000256" key="4">
    <source>
        <dbReference type="ARBA" id="ARBA00021076"/>
    </source>
</evidence>
<evidence type="ECO:0000256" key="6">
    <source>
        <dbReference type="ARBA" id="ARBA00022490"/>
    </source>
</evidence>
<reference evidence="15 16" key="1">
    <citation type="journal article" date="2018" name="Nat. Ecol. Evol.">
        <title>Shark genomes provide insights into elasmobranch evolution and the origin of vertebrates.</title>
        <authorList>
            <person name="Hara Y"/>
            <person name="Yamaguchi K"/>
            <person name="Onimaru K"/>
            <person name="Kadota M"/>
            <person name="Koyanagi M"/>
            <person name="Keeley SD"/>
            <person name="Tatsumi K"/>
            <person name="Tanaka K"/>
            <person name="Motone F"/>
            <person name="Kageyama Y"/>
            <person name="Nozu R"/>
            <person name="Adachi N"/>
            <person name="Nishimura O"/>
            <person name="Nakagawa R"/>
            <person name="Tanegashima C"/>
            <person name="Kiyatake I"/>
            <person name="Matsumoto R"/>
            <person name="Murakumo K"/>
            <person name="Nishida K"/>
            <person name="Terakita A"/>
            <person name="Kuratani S"/>
            <person name="Sato K"/>
            <person name="Hyodo S Kuraku.S."/>
        </authorList>
    </citation>
    <scope>NUCLEOTIDE SEQUENCE [LARGE SCALE GENOMIC DNA]</scope>
</reference>
<dbReference type="GO" id="GO:0007283">
    <property type="term" value="P:spermatogenesis"/>
    <property type="evidence" value="ECO:0007669"/>
    <property type="project" value="TreeGrafter"/>
</dbReference>
<sequence length="408" mass="46618">MSRKKPTRNPFYFFMLEKIPELRRQGFEVKGLKDAAPLCSSAWTSLTALEKEKFAKMAHEWKAEKDDKTFNDPSNRQLQNPIFSVIAKGTNNPPMSWSSDEGVCGEVFHFVSFLSLADLPPNSEQRFLPCEMACVKYSLKNGIISEFHYFIDPGIIPCGFRYHCQVSSDATHKIPLSNFELASSSYSEIFQQFCAFLRQERSCGFPPVYCKLAECFRVNWCLNWLARKAGRSTPVNVFELEELIEKLYEHKLKEKPSKASVERMLDVMIWDYAANTRCRWHDEHDIVYCALATTKKYAYCISDSLASIYKFEVTSAHVPKKELTYGTKLNPKVLVLDNYYQQAKPRNNLRQYIHSPVESTASNISGDKSCVSASSLRDYPIAAQFGRGRGALAAWLNFPSRSPPGFQQ</sequence>
<dbReference type="PANTHER" id="PTHR21358">
    <property type="entry name" value="PROTEIN MAELSTROM HOMOLOG"/>
    <property type="match status" value="1"/>
</dbReference>
<evidence type="ECO:0000313" key="16">
    <source>
        <dbReference type="Proteomes" id="UP000287033"/>
    </source>
</evidence>
<name>A0A401S216_CHIPU</name>
<keyword evidence="9" id="KW-0943">RNA-mediated gene silencing</keyword>
<keyword evidence="8" id="KW-0238">DNA-binding</keyword>
<keyword evidence="5" id="KW-0217">Developmental protein</keyword>
<organism evidence="15 16">
    <name type="scientific">Chiloscyllium punctatum</name>
    <name type="common">Brownbanded bambooshark</name>
    <name type="synonym">Hemiscyllium punctatum</name>
    <dbReference type="NCBI Taxonomy" id="137246"/>
    <lineage>
        <taxon>Eukaryota</taxon>
        <taxon>Metazoa</taxon>
        <taxon>Chordata</taxon>
        <taxon>Craniata</taxon>
        <taxon>Vertebrata</taxon>
        <taxon>Chondrichthyes</taxon>
        <taxon>Elasmobranchii</taxon>
        <taxon>Galeomorphii</taxon>
        <taxon>Galeoidea</taxon>
        <taxon>Orectolobiformes</taxon>
        <taxon>Hemiscylliidae</taxon>
        <taxon>Chiloscyllium</taxon>
    </lineage>
</organism>
<dbReference type="Gene3D" id="1.10.30.10">
    <property type="entry name" value="High mobility group box domain"/>
    <property type="match status" value="1"/>
</dbReference>
<evidence type="ECO:0000256" key="9">
    <source>
        <dbReference type="ARBA" id="ARBA00023158"/>
    </source>
</evidence>
<evidence type="ECO:0000313" key="15">
    <source>
        <dbReference type="EMBL" id="GCC24418.1"/>
    </source>
</evidence>
<evidence type="ECO:0000256" key="7">
    <source>
        <dbReference type="ARBA" id="ARBA00022782"/>
    </source>
</evidence>
<protein>
    <recommendedName>
        <fullName evidence="4">Protein maelstrom homolog</fullName>
    </recommendedName>
</protein>
<feature type="domain" description="HMG box" evidence="13">
    <location>
        <begin position="4"/>
        <end position="66"/>
    </location>
</feature>
<dbReference type="GO" id="GO:0045892">
    <property type="term" value="P:negative regulation of DNA-templated transcription"/>
    <property type="evidence" value="ECO:0007669"/>
    <property type="project" value="TreeGrafter"/>
</dbReference>
<evidence type="ECO:0000256" key="1">
    <source>
        <dbReference type="ARBA" id="ARBA00004123"/>
    </source>
</evidence>